<organism evidence="2 3">
    <name type="scientific">Adhaeribacter pallidiroseus</name>
    <dbReference type="NCBI Taxonomy" id="2072847"/>
    <lineage>
        <taxon>Bacteria</taxon>
        <taxon>Pseudomonadati</taxon>
        <taxon>Bacteroidota</taxon>
        <taxon>Cytophagia</taxon>
        <taxon>Cytophagales</taxon>
        <taxon>Hymenobacteraceae</taxon>
        <taxon>Adhaeribacter</taxon>
    </lineage>
</organism>
<evidence type="ECO:0000313" key="3">
    <source>
        <dbReference type="Proteomes" id="UP000253919"/>
    </source>
</evidence>
<keyword evidence="3" id="KW-1185">Reference proteome</keyword>
<proteinExistence type="predicted"/>
<evidence type="ECO:0000256" key="1">
    <source>
        <dbReference type="SAM" id="MobiDB-lite"/>
    </source>
</evidence>
<evidence type="ECO:0000313" key="2">
    <source>
        <dbReference type="EMBL" id="RDC61676.1"/>
    </source>
</evidence>
<dbReference type="EMBL" id="QASA01000001">
    <property type="protein sequence ID" value="RDC61676.1"/>
    <property type="molecule type" value="Genomic_DNA"/>
</dbReference>
<name>A0A369QEQ1_9BACT</name>
<dbReference type="AlphaFoldDB" id="A0A369QEQ1"/>
<protein>
    <submittedName>
        <fullName evidence="2">Uncharacterized protein</fullName>
    </submittedName>
</protein>
<reference evidence="2 3" key="1">
    <citation type="submission" date="2018-04" db="EMBL/GenBank/DDBJ databases">
        <title>Adhaeribacter sp. HMF7616 genome sequencing and assembly.</title>
        <authorList>
            <person name="Kang H."/>
            <person name="Kang J."/>
            <person name="Cha I."/>
            <person name="Kim H."/>
            <person name="Joh K."/>
        </authorList>
    </citation>
    <scope>NUCLEOTIDE SEQUENCE [LARGE SCALE GENOMIC DNA]</scope>
    <source>
        <strain evidence="2 3">HMF7616</strain>
    </source>
</reference>
<gene>
    <name evidence="2" type="ORF">AHMF7616_00256</name>
</gene>
<feature type="region of interest" description="Disordered" evidence="1">
    <location>
        <begin position="1"/>
        <end position="38"/>
    </location>
</feature>
<comment type="caution">
    <text evidence="2">The sequence shown here is derived from an EMBL/GenBank/DDBJ whole genome shotgun (WGS) entry which is preliminary data.</text>
</comment>
<dbReference type="Proteomes" id="UP000253919">
    <property type="component" value="Unassembled WGS sequence"/>
</dbReference>
<sequence>MATKKKASDKKDPCWDGYEKEGMKNKNGKKVPNCVKKD</sequence>
<accession>A0A369QEQ1</accession>
<feature type="compositionally biased region" description="Basic and acidic residues" evidence="1">
    <location>
        <begin position="9"/>
        <end position="24"/>
    </location>
</feature>